<dbReference type="RefSeq" id="XP_028534770.1">
    <property type="nucleotide sequence ID" value="XM_028678485.1"/>
</dbReference>
<dbReference type="KEGG" id="prel:PRELSG_1266600"/>
<dbReference type="Proteomes" id="UP000220158">
    <property type="component" value="Chromosome 12"/>
</dbReference>
<sequence>MKNHLISIIFLLNIIHIANVCNIKIATIDCKKLEIYNKNSYKNHWKYKNRKFFLKIKNSLSIKKLKTSRSFYYLIKIKSWKENFKNLLHRYGFYDNQNIHPLKNCLWEITTYNFFLQKQKSFFIHILENGKVKISENLVGEWNYNNYYITWYIEYKNKKVYYTAELLWNYEKSRMIKGIIYEEKKKKNSFLPSSLFRKIVGSFEGRINN</sequence>
<organism evidence="2 3">
    <name type="scientific">Plasmodium relictum</name>
    <dbReference type="NCBI Taxonomy" id="85471"/>
    <lineage>
        <taxon>Eukaryota</taxon>
        <taxon>Sar</taxon>
        <taxon>Alveolata</taxon>
        <taxon>Apicomplexa</taxon>
        <taxon>Aconoidasida</taxon>
        <taxon>Haemosporida</taxon>
        <taxon>Plasmodiidae</taxon>
        <taxon>Plasmodium</taxon>
        <taxon>Plasmodium (Haemamoeba)</taxon>
    </lineage>
</organism>
<gene>
    <name evidence="2" type="ORF">PRELSG_1266600</name>
</gene>
<dbReference type="OMA" id="WEITTYN"/>
<evidence type="ECO:0000313" key="3">
    <source>
        <dbReference type="Proteomes" id="UP000220158"/>
    </source>
</evidence>
<dbReference type="EMBL" id="LN835307">
    <property type="protein sequence ID" value="CRH01771.1"/>
    <property type="molecule type" value="Genomic_DNA"/>
</dbReference>
<dbReference type="GeneID" id="39737910"/>
<proteinExistence type="predicted"/>
<dbReference type="OrthoDB" id="369837at2759"/>
<evidence type="ECO:0000313" key="2">
    <source>
        <dbReference type="EMBL" id="CRH01771.1"/>
    </source>
</evidence>
<keyword evidence="1" id="KW-0732">Signal</keyword>
<feature type="signal peptide" evidence="1">
    <location>
        <begin position="1"/>
        <end position="20"/>
    </location>
</feature>
<accession>A0A1J1HDV4</accession>
<evidence type="ECO:0000256" key="1">
    <source>
        <dbReference type="SAM" id="SignalP"/>
    </source>
</evidence>
<dbReference type="VEuPathDB" id="PlasmoDB:PRELSG_1266600"/>
<dbReference type="AlphaFoldDB" id="A0A1J1HDV4"/>
<feature type="chain" id="PRO_5012904653" description="Fam-g protein" evidence="1">
    <location>
        <begin position="21"/>
        <end position="209"/>
    </location>
</feature>
<reference evidence="2 3" key="1">
    <citation type="submission" date="2015-04" db="EMBL/GenBank/DDBJ databases">
        <authorList>
            <consortium name="Pathogen Informatics"/>
        </authorList>
    </citation>
    <scope>NUCLEOTIDE SEQUENCE [LARGE SCALE GENOMIC DNA]</scope>
    <source>
        <strain evidence="2 3">SGS1</strain>
    </source>
</reference>
<protein>
    <recommendedName>
        <fullName evidence="4">Fam-g protein</fullName>
    </recommendedName>
</protein>
<evidence type="ECO:0008006" key="4">
    <source>
        <dbReference type="Google" id="ProtNLM"/>
    </source>
</evidence>
<name>A0A1J1HDV4_PLARL</name>
<keyword evidence="3" id="KW-1185">Reference proteome</keyword>